<dbReference type="SUPFAM" id="SSF54001">
    <property type="entry name" value="Cysteine proteinases"/>
    <property type="match status" value="1"/>
</dbReference>
<dbReference type="InterPro" id="IPR050164">
    <property type="entry name" value="Peptidase_C19"/>
</dbReference>
<evidence type="ECO:0000256" key="5">
    <source>
        <dbReference type="ARBA" id="ARBA00022786"/>
    </source>
</evidence>
<gene>
    <name evidence="14" type="ORF">OVN521_LOCUS18044</name>
</gene>
<organism evidence="14 15">
    <name type="scientific">Rotaria magnacalcarata</name>
    <dbReference type="NCBI Taxonomy" id="392030"/>
    <lineage>
        <taxon>Eukaryota</taxon>
        <taxon>Metazoa</taxon>
        <taxon>Spiralia</taxon>
        <taxon>Gnathifera</taxon>
        <taxon>Rotifera</taxon>
        <taxon>Eurotatoria</taxon>
        <taxon>Bdelloidea</taxon>
        <taxon>Philodinida</taxon>
        <taxon>Philodinidae</taxon>
        <taxon>Rotaria</taxon>
    </lineage>
</organism>
<evidence type="ECO:0000256" key="11">
    <source>
        <dbReference type="ARBA" id="ARBA00042420"/>
    </source>
</evidence>
<reference evidence="14" key="1">
    <citation type="submission" date="2021-02" db="EMBL/GenBank/DDBJ databases">
        <authorList>
            <person name="Nowell W R."/>
        </authorList>
    </citation>
    <scope>NUCLEOTIDE SEQUENCE</scope>
</reference>
<dbReference type="Gene3D" id="3.90.70.10">
    <property type="entry name" value="Cysteine proteinases"/>
    <property type="match status" value="2"/>
</dbReference>
<evidence type="ECO:0000256" key="8">
    <source>
        <dbReference type="ARBA" id="ARBA00039432"/>
    </source>
</evidence>
<accession>A0A819SH27</accession>
<keyword evidence="7" id="KW-0788">Thiol protease</keyword>
<evidence type="ECO:0000256" key="4">
    <source>
        <dbReference type="ARBA" id="ARBA00022670"/>
    </source>
</evidence>
<evidence type="ECO:0000256" key="10">
    <source>
        <dbReference type="ARBA" id="ARBA00042154"/>
    </source>
</evidence>
<feature type="domain" description="USP" evidence="13">
    <location>
        <begin position="254"/>
        <end position="526"/>
    </location>
</feature>
<comment type="similarity">
    <text evidence="2">Belongs to the peptidase C19 family.</text>
</comment>
<dbReference type="EMBL" id="CAJOBG010003215">
    <property type="protein sequence ID" value="CAF4051898.1"/>
    <property type="molecule type" value="Genomic_DNA"/>
</dbReference>
<sequence length="620" mass="70324">MTRPHIRTINGAQHNGHLGDRYSRVQNRAAAMLDAWHEFGESLTIDVVAHMHRLSITQIEKDMFGEPSDIKKRYGTKSTVKLERVLQKCINELNDGVNRALVAVAHHVPFILIRALEENPNIKEVATTFLIDIKNKLNAIDEENKVKRIDDALQKYTKLKSLNRSPLRSIENQPVINGSSLQTEESLQVAESFDDLLCPQVKTTRCSRKELHIAEIEEHEQLLSTCSSKLCHQSKLFLESDLQLKWTLFKNVGVGLENTNDKGECKNICYINAIIQCLAYIAPLVQWLSIHFGTSHCELSIEDQFCSVCMLHSVICSIHRNIETNSTILCDRSCGSAESFAQKIEQLSPSFTIGRQEDPSEFLQFLLDHLVTCLTPNKSMINVNLAKTPIEYILGLEIQSISTCKVCLRKSIVKIWESVLSLSIISHATIVESLEAFFFKEELHGENLYEYIQELNKENNTIDNFVYKLNSVVVHLGENATSGHVFTYVRSPDETWYTANDESMKSTRLDTVLGDKDAYILCYTKVPKSSAILSDTNMIISPARSSLFLTSSTPINSSKIFDKNTNNYTTRNFYNNIAVSSKNFFEENRATNNLLSTEYSSIMNNSKLDLIYSKLEVFVF</sequence>
<dbReference type="PROSITE" id="PS50235">
    <property type="entry name" value="USP_3"/>
    <property type="match status" value="1"/>
</dbReference>
<comment type="catalytic activity">
    <reaction evidence="1">
        <text>Thiol-dependent hydrolysis of ester, thioester, amide, peptide and isopeptide bonds formed by the C-terminal Gly of ubiquitin (a 76-residue protein attached to proteins as an intracellular targeting signal).</text>
        <dbReference type="EC" id="3.4.19.12"/>
    </reaction>
</comment>
<dbReference type="AlphaFoldDB" id="A0A819SH27"/>
<evidence type="ECO:0000256" key="9">
    <source>
        <dbReference type="ARBA" id="ARBA00041300"/>
    </source>
</evidence>
<keyword evidence="4" id="KW-0645">Protease</keyword>
<evidence type="ECO:0000313" key="15">
    <source>
        <dbReference type="Proteomes" id="UP000663866"/>
    </source>
</evidence>
<dbReference type="PANTHER" id="PTHR24006">
    <property type="entry name" value="UBIQUITIN CARBOXYL-TERMINAL HYDROLASE"/>
    <property type="match status" value="1"/>
</dbReference>
<dbReference type="EC" id="3.4.19.12" evidence="3"/>
<dbReference type="GO" id="GO:0016579">
    <property type="term" value="P:protein deubiquitination"/>
    <property type="evidence" value="ECO:0007669"/>
    <property type="project" value="InterPro"/>
</dbReference>
<dbReference type="InterPro" id="IPR028889">
    <property type="entry name" value="USP"/>
</dbReference>
<protein>
    <recommendedName>
        <fullName evidence="8">Ubiquitin carboxyl-terminal hydrolase 36</fullName>
        <ecNumber evidence="3">3.4.19.12</ecNumber>
    </recommendedName>
    <alternativeName>
        <fullName evidence="11">Deubiquitinating enzyme 36</fullName>
    </alternativeName>
    <alternativeName>
        <fullName evidence="10">Protein scrawny</fullName>
    </alternativeName>
    <alternativeName>
        <fullName evidence="9">Ubiquitin thioesterase 36</fullName>
    </alternativeName>
    <alternativeName>
        <fullName evidence="12">Ubiquitin-specific-processing protease 36</fullName>
    </alternativeName>
</protein>
<evidence type="ECO:0000256" key="7">
    <source>
        <dbReference type="ARBA" id="ARBA00022807"/>
    </source>
</evidence>
<keyword evidence="15" id="KW-1185">Reference proteome</keyword>
<evidence type="ECO:0000256" key="2">
    <source>
        <dbReference type="ARBA" id="ARBA00009085"/>
    </source>
</evidence>
<dbReference type="GO" id="GO:0005829">
    <property type="term" value="C:cytosol"/>
    <property type="evidence" value="ECO:0007669"/>
    <property type="project" value="TreeGrafter"/>
</dbReference>
<evidence type="ECO:0000256" key="1">
    <source>
        <dbReference type="ARBA" id="ARBA00000707"/>
    </source>
</evidence>
<evidence type="ECO:0000256" key="12">
    <source>
        <dbReference type="ARBA" id="ARBA00043009"/>
    </source>
</evidence>
<dbReference type="GO" id="GO:0005634">
    <property type="term" value="C:nucleus"/>
    <property type="evidence" value="ECO:0007669"/>
    <property type="project" value="TreeGrafter"/>
</dbReference>
<name>A0A819SH27_9BILA</name>
<dbReference type="GO" id="GO:0006508">
    <property type="term" value="P:proteolysis"/>
    <property type="evidence" value="ECO:0007669"/>
    <property type="project" value="UniProtKB-KW"/>
</dbReference>
<dbReference type="Pfam" id="PF00443">
    <property type="entry name" value="UCH"/>
    <property type="match status" value="1"/>
</dbReference>
<evidence type="ECO:0000256" key="3">
    <source>
        <dbReference type="ARBA" id="ARBA00012759"/>
    </source>
</evidence>
<dbReference type="PANTHER" id="PTHR24006:SF758">
    <property type="entry name" value="UBIQUITIN CARBOXYL-TERMINAL HYDROLASE 36"/>
    <property type="match status" value="1"/>
</dbReference>
<dbReference type="GO" id="GO:0004843">
    <property type="term" value="F:cysteine-type deubiquitinase activity"/>
    <property type="evidence" value="ECO:0007669"/>
    <property type="project" value="UniProtKB-EC"/>
</dbReference>
<evidence type="ECO:0000313" key="14">
    <source>
        <dbReference type="EMBL" id="CAF4051898.1"/>
    </source>
</evidence>
<evidence type="ECO:0000259" key="13">
    <source>
        <dbReference type="PROSITE" id="PS50235"/>
    </source>
</evidence>
<dbReference type="InterPro" id="IPR001394">
    <property type="entry name" value="Peptidase_C19_UCH"/>
</dbReference>
<proteinExistence type="inferred from homology"/>
<keyword evidence="5" id="KW-0833">Ubl conjugation pathway</keyword>
<dbReference type="Proteomes" id="UP000663866">
    <property type="component" value="Unassembled WGS sequence"/>
</dbReference>
<dbReference type="InterPro" id="IPR038765">
    <property type="entry name" value="Papain-like_cys_pep_sf"/>
</dbReference>
<comment type="caution">
    <text evidence="14">The sequence shown here is derived from an EMBL/GenBank/DDBJ whole genome shotgun (WGS) entry which is preliminary data.</text>
</comment>
<evidence type="ECO:0000256" key="6">
    <source>
        <dbReference type="ARBA" id="ARBA00022801"/>
    </source>
</evidence>
<keyword evidence="6" id="KW-0378">Hydrolase</keyword>